<keyword evidence="2" id="KW-0812">Transmembrane</keyword>
<reference evidence="3 4" key="1">
    <citation type="submission" date="2019-01" db="EMBL/GenBank/DDBJ databases">
        <title>Genome sequencing of the rare red list fungi Fomitopsis rosea.</title>
        <authorList>
            <person name="Buettner E."/>
            <person name="Kellner H."/>
        </authorList>
    </citation>
    <scope>NUCLEOTIDE SEQUENCE [LARGE SCALE GENOMIC DNA]</scope>
    <source>
        <strain evidence="3 4">DSM 105464</strain>
    </source>
</reference>
<evidence type="ECO:0000256" key="2">
    <source>
        <dbReference type="SAM" id="Phobius"/>
    </source>
</evidence>
<feature type="transmembrane region" description="Helical" evidence="2">
    <location>
        <begin position="151"/>
        <end position="173"/>
    </location>
</feature>
<dbReference type="AlphaFoldDB" id="A0A4Y9YD02"/>
<feature type="region of interest" description="Disordered" evidence="1">
    <location>
        <begin position="1"/>
        <end position="112"/>
    </location>
</feature>
<organism evidence="3 4">
    <name type="scientific">Rhodofomes roseus</name>
    <dbReference type="NCBI Taxonomy" id="34475"/>
    <lineage>
        <taxon>Eukaryota</taxon>
        <taxon>Fungi</taxon>
        <taxon>Dikarya</taxon>
        <taxon>Basidiomycota</taxon>
        <taxon>Agaricomycotina</taxon>
        <taxon>Agaricomycetes</taxon>
        <taxon>Polyporales</taxon>
        <taxon>Rhodofomes</taxon>
    </lineage>
</organism>
<dbReference type="EMBL" id="SEKV01000281">
    <property type="protein sequence ID" value="TFY59900.1"/>
    <property type="molecule type" value="Genomic_DNA"/>
</dbReference>
<feature type="transmembrane region" description="Helical" evidence="2">
    <location>
        <begin position="206"/>
        <end position="228"/>
    </location>
</feature>
<keyword evidence="2" id="KW-0472">Membrane</keyword>
<comment type="caution">
    <text evidence="3">The sequence shown here is derived from an EMBL/GenBank/DDBJ whole genome shotgun (WGS) entry which is preliminary data.</text>
</comment>
<accession>A0A4Y9YD02</accession>
<evidence type="ECO:0000256" key="1">
    <source>
        <dbReference type="SAM" id="MobiDB-lite"/>
    </source>
</evidence>
<proteinExistence type="predicted"/>
<name>A0A4Y9YD02_9APHY</name>
<feature type="compositionally biased region" description="Polar residues" evidence="1">
    <location>
        <begin position="74"/>
        <end position="84"/>
    </location>
</feature>
<feature type="compositionally biased region" description="Basic and acidic residues" evidence="1">
    <location>
        <begin position="85"/>
        <end position="101"/>
    </location>
</feature>
<feature type="compositionally biased region" description="Low complexity" evidence="1">
    <location>
        <begin position="1"/>
        <end position="11"/>
    </location>
</feature>
<gene>
    <name evidence="3" type="ORF">EVJ58_g5489</name>
</gene>
<protein>
    <submittedName>
        <fullName evidence="3">Uncharacterized protein</fullName>
    </submittedName>
</protein>
<keyword evidence="2" id="KW-1133">Transmembrane helix</keyword>
<sequence>MSSQASTSTTSIIPSVFTWSSAQERDLEAQTISGTHEHFNVQLPTPPAARLHAPRTRPSNAEEGTNAVDDFFGASSSRRSPRGTQDSRHDTMSLPVHHDDSGSDAPPPYSYSSEPPAYTRYVENPTLAMYLFNFGFREYSCMLSRSHHPLLTLRSLVFPLFWIAGALVLISPLRAPQDWELSKTDAERQELIDGMRRTEIKWARRCLIAISALALVVLVVVLAAVLLMRT</sequence>
<evidence type="ECO:0000313" key="4">
    <source>
        <dbReference type="Proteomes" id="UP000298390"/>
    </source>
</evidence>
<evidence type="ECO:0000313" key="3">
    <source>
        <dbReference type="EMBL" id="TFY59900.1"/>
    </source>
</evidence>
<dbReference type="Proteomes" id="UP000298390">
    <property type="component" value="Unassembled WGS sequence"/>
</dbReference>